<feature type="region of interest" description="Disordered" evidence="1">
    <location>
        <begin position="195"/>
        <end position="215"/>
    </location>
</feature>
<dbReference type="GO" id="GO:0005524">
    <property type="term" value="F:ATP binding"/>
    <property type="evidence" value="ECO:0007669"/>
    <property type="project" value="InterPro"/>
</dbReference>
<dbReference type="InterPro" id="IPR000719">
    <property type="entry name" value="Prot_kinase_dom"/>
</dbReference>
<evidence type="ECO:0000256" key="1">
    <source>
        <dbReference type="SAM" id="MobiDB-lite"/>
    </source>
</evidence>
<evidence type="ECO:0000313" key="3">
    <source>
        <dbReference type="EMBL" id="KAK4112609.1"/>
    </source>
</evidence>
<dbReference type="SUPFAM" id="SSF56112">
    <property type="entry name" value="Protein kinase-like (PK-like)"/>
    <property type="match status" value="1"/>
</dbReference>
<comment type="caution">
    <text evidence="3">The sequence shown here is derived from an EMBL/GenBank/DDBJ whole genome shotgun (WGS) entry which is preliminary data.</text>
</comment>
<organism evidence="3 4">
    <name type="scientific">Canariomyces notabilis</name>
    <dbReference type="NCBI Taxonomy" id="2074819"/>
    <lineage>
        <taxon>Eukaryota</taxon>
        <taxon>Fungi</taxon>
        <taxon>Dikarya</taxon>
        <taxon>Ascomycota</taxon>
        <taxon>Pezizomycotina</taxon>
        <taxon>Sordariomycetes</taxon>
        <taxon>Sordariomycetidae</taxon>
        <taxon>Sordariales</taxon>
        <taxon>Chaetomiaceae</taxon>
        <taxon>Canariomyces</taxon>
    </lineage>
</organism>
<name>A0AAN6TDW0_9PEZI</name>
<reference evidence="3" key="1">
    <citation type="journal article" date="2023" name="Mol. Phylogenet. Evol.">
        <title>Genome-scale phylogeny and comparative genomics of the fungal order Sordariales.</title>
        <authorList>
            <person name="Hensen N."/>
            <person name="Bonometti L."/>
            <person name="Westerberg I."/>
            <person name="Brannstrom I.O."/>
            <person name="Guillou S."/>
            <person name="Cros-Aarteil S."/>
            <person name="Calhoun S."/>
            <person name="Haridas S."/>
            <person name="Kuo A."/>
            <person name="Mondo S."/>
            <person name="Pangilinan J."/>
            <person name="Riley R."/>
            <person name="LaButti K."/>
            <person name="Andreopoulos B."/>
            <person name="Lipzen A."/>
            <person name="Chen C."/>
            <person name="Yan M."/>
            <person name="Daum C."/>
            <person name="Ng V."/>
            <person name="Clum A."/>
            <person name="Steindorff A."/>
            <person name="Ohm R.A."/>
            <person name="Martin F."/>
            <person name="Silar P."/>
            <person name="Natvig D.O."/>
            <person name="Lalanne C."/>
            <person name="Gautier V."/>
            <person name="Ament-Velasquez S.L."/>
            <person name="Kruys A."/>
            <person name="Hutchinson M.I."/>
            <person name="Powell A.J."/>
            <person name="Barry K."/>
            <person name="Miller A.N."/>
            <person name="Grigoriev I.V."/>
            <person name="Debuchy R."/>
            <person name="Gladieux P."/>
            <person name="Hiltunen Thoren M."/>
            <person name="Johannesson H."/>
        </authorList>
    </citation>
    <scope>NUCLEOTIDE SEQUENCE</scope>
    <source>
        <strain evidence="3">CBS 508.74</strain>
    </source>
</reference>
<dbReference type="RefSeq" id="XP_064670179.1">
    <property type="nucleotide sequence ID" value="XM_064815201.1"/>
</dbReference>
<keyword evidence="4" id="KW-1185">Reference proteome</keyword>
<proteinExistence type="predicted"/>
<dbReference type="Proteomes" id="UP001302812">
    <property type="component" value="Unassembled WGS sequence"/>
</dbReference>
<dbReference type="Gene3D" id="1.10.510.10">
    <property type="entry name" value="Transferase(Phosphotransferase) domain 1"/>
    <property type="match status" value="1"/>
</dbReference>
<dbReference type="InterPro" id="IPR011009">
    <property type="entry name" value="Kinase-like_dom_sf"/>
</dbReference>
<evidence type="ECO:0000313" key="4">
    <source>
        <dbReference type="Proteomes" id="UP001302812"/>
    </source>
</evidence>
<sequence>MPVWLGRPSEEVSLRESRILLTDFGVAFKPSEECRTSYPIPLMLTPPEKQFLPDKPVSFPSDIWSLACTIWSIIAPGDLFAAYWENLLIYDYTEVLGKLPTEWWERWHGRTEWFDENGNIKDEDEPPKTLADRLEEYIQKPRERVGMETMGYEEKEAFLCLLWSMLKYLPSERISADEVLESEWMRRWAIPELDRAGTEGDSDTDNSGLDIERRP</sequence>
<protein>
    <recommendedName>
        <fullName evidence="2">Protein kinase domain-containing protein</fullName>
    </recommendedName>
</protein>
<gene>
    <name evidence="3" type="ORF">N656DRAFT_779495</name>
</gene>
<feature type="domain" description="Protein kinase" evidence="2">
    <location>
        <begin position="1"/>
        <end position="185"/>
    </location>
</feature>
<dbReference type="GO" id="GO:0004672">
    <property type="term" value="F:protein kinase activity"/>
    <property type="evidence" value="ECO:0007669"/>
    <property type="project" value="InterPro"/>
</dbReference>
<dbReference type="PROSITE" id="PS50011">
    <property type="entry name" value="PROTEIN_KINASE_DOM"/>
    <property type="match status" value="1"/>
</dbReference>
<dbReference type="EMBL" id="MU853342">
    <property type="protein sequence ID" value="KAK4112609.1"/>
    <property type="molecule type" value="Genomic_DNA"/>
</dbReference>
<dbReference type="AlphaFoldDB" id="A0AAN6TDW0"/>
<reference evidence="3" key="2">
    <citation type="submission" date="2023-05" db="EMBL/GenBank/DDBJ databases">
        <authorList>
            <consortium name="Lawrence Berkeley National Laboratory"/>
            <person name="Steindorff A."/>
            <person name="Hensen N."/>
            <person name="Bonometti L."/>
            <person name="Westerberg I."/>
            <person name="Brannstrom I.O."/>
            <person name="Guillou S."/>
            <person name="Cros-Aarteil S."/>
            <person name="Calhoun S."/>
            <person name="Haridas S."/>
            <person name="Kuo A."/>
            <person name="Mondo S."/>
            <person name="Pangilinan J."/>
            <person name="Riley R."/>
            <person name="Labutti K."/>
            <person name="Andreopoulos B."/>
            <person name="Lipzen A."/>
            <person name="Chen C."/>
            <person name="Yanf M."/>
            <person name="Daum C."/>
            <person name="Ng V."/>
            <person name="Clum A."/>
            <person name="Ohm R."/>
            <person name="Martin F."/>
            <person name="Silar P."/>
            <person name="Natvig D."/>
            <person name="Lalanne C."/>
            <person name="Gautier V."/>
            <person name="Ament-Velasquez S.L."/>
            <person name="Kruys A."/>
            <person name="Hutchinson M.I."/>
            <person name="Powell A.J."/>
            <person name="Barry K."/>
            <person name="Miller A.N."/>
            <person name="Grigoriev I.V."/>
            <person name="Debuchy R."/>
            <person name="Gladieux P."/>
            <person name="Thoren M.H."/>
            <person name="Johannesson H."/>
        </authorList>
    </citation>
    <scope>NUCLEOTIDE SEQUENCE</scope>
    <source>
        <strain evidence="3">CBS 508.74</strain>
    </source>
</reference>
<dbReference type="GeneID" id="89939326"/>
<evidence type="ECO:0000259" key="2">
    <source>
        <dbReference type="PROSITE" id="PS50011"/>
    </source>
</evidence>
<accession>A0AAN6TDW0</accession>
<dbReference type="Pfam" id="PF00069">
    <property type="entry name" value="Pkinase"/>
    <property type="match status" value="1"/>
</dbReference>